<reference evidence="2" key="1">
    <citation type="submission" date="2014-04" db="EMBL/GenBank/DDBJ databases">
        <title>Whole-Genome optical mapping and complete genome sequence of Sphingobacterium deserti sp. nov., a new spaces isolated from desert in the west of China.</title>
        <authorList>
            <person name="Teng C."/>
            <person name="Zhou Z."/>
            <person name="Li X."/>
            <person name="Chen M."/>
            <person name="Lin M."/>
            <person name="Wang L."/>
            <person name="Su S."/>
            <person name="Zhang C."/>
            <person name="Zhang W."/>
        </authorList>
    </citation>
    <scope>NUCLEOTIDE SEQUENCE [LARGE SCALE GENOMIC DNA]</scope>
    <source>
        <strain evidence="2">ACCC05744</strain>
    </source>
</reference>
<dbReference type="STRING" id="1229276.DI53_1256"/>
<keyword evidence="2" id="KW-1185">Reference proteome</keyword>
<dbReference type="Proteomes" id="UP000031802">
    <property type="component" value="Unassembled WGS sequence"/>
</dbReference>
<dbReference type="PATRIC" id="fig|1229276.3.peg.1298"/>
<dbReference type="RefSeq" id="WP_037496701.1">
    <property type="nucleotide sequence ID" value="NZ_JJMU01000021.1"/>
</dbReference>
<dbReference type="OrthoDB" id="9795766at2"/>
<evidence type="ECO:0000313" key="2">
    <source>
        <dbReference type="Proteomes" id="UP000031802"/>
    </source>
</evidence>
<dbReference type="SUPFAM" id="SSF89447">
    <property type="entry name" value="AbrB/MazE/MraZ-like"/>
    <property type="match status" value="1"/>
</dbReference>
<protein>
    <recommendedName>
        <fullName evidence="3">Transcriptional regulator/antitoxin, MazE</fullName>
    </recommendedName>
</protein>
<organism evidence="1 2">
    <name type="scientific">Sphingobacterium deserti</name>
    <dbReference type="NCBI Taxonomy" id="1229276"/>
    <lineage>
        <taxon>Bacteria</taxon>
        <taxon>Pseudomonadati</taxon>
        <taxon>Bacteroidota</taxon>
        <taxon>Sphingobacteriia</taxon>
        <taxon>Sphingobacteriales</taxon>
        <taxon>Sphingobacteriaceae</taxon>
        <taxon>Sphingobacterium</taxon>
    </lineage>
</organism>
<dbReference type="Gene3D" id="2.10.260.10">
    <property type="match status" value="1"/>
</dbReference>
<name>A0A0B8T8P0_9SPHI</name>
<evidence type="ECO:0000313" key="1">
    <source>
        <dbReference type="EMBL" id="KGE15029.1"/>
    </source>
</evidence>
<gene>
    <name evidence="1" type="ORF">DI53_1256</name>
</gene>
<evidence type="ECO:0008006" key="3">
    <source>
        <dbReference type="Google" id="ProtNLM"/>
    </source>
</evidence>
<sequence>METKIKKIGNSLGVILSKSILAATEMKETDRVVITSQQGKIVIEKARLPREDWGEMIMQAKEEEERFFPEELENKFDREDWAWE</sequence>
<accession>A0A0B8T8P0</accession>
<dbReference type="InterPro" id="IPR037914">
    <property type="entry name" value="SpoVT-AbrB_sf"/>
</dbReference>
<reference evidence="1 2" key="2">
    <citation type="journal article" date="2015" name="PLoS ONE">
        <title>Whole-Genome Optical Mapping and Finished Genome Sequence of Sphingobacterium deserti sp. nov., a New Species Isolated from the Western Desert of China.</title>
        <authorList>
            <person name="Teng C."/>
            <person name="Zhou Z."/>
            <person name="Molnar I."/>
            <person name="Li X."/>
            <person name="Tang R."/>
            <person name="Chen M."/>
            <person name="Wang L."/>
            <person name="Su S."/>
            <person name="Zhang W."/>
            <person name="Lin M."/>
        </authorList>
    </citation>
    <scope>NUCLEOTIDE SEQUENCE [LARGE SCALE GENOMIC DNA]</scope>
    <source>
        <strain evidence="2">ACCC05744</strain>
    </source>
</reference>
<comment type="caution">
    <text evidence="1">The sequence shown here is derived from an EMBL/GenBank/DDBJ whole genome shotgun (WGS) entry which is preliminary data.</text>
</comment>
<proteinExistence type="predicted"/>
<dbReference type="EMBL" id="JJMU01000021">
    <property type="protein sequence ID" value="KGE15029.1"/>
    <property type="molecule type" value="Genomic_DNA"/>
</dbReference>
<dbReference type="AlphaFoldDB" id="A0A0B8T8P0"/>